<feature type="region of interest" description="Disordered" evidence="1">
    <location>
        <begin position="41"/>
        <end position="60"/>
    </location>
</feature>
<name>A0A6V8LI44_9ACTN</name>
<dbReference type="EMBL" id="BLPG01000002">
    <property type="protein sequence ID" value="GFJ95854.1"/>
    <property type="molecule type" value="Genomic_DNA"/>
</dbReference>
<feature type="compositionally biased region" description="Low complexity" evidence="1">
    <location>
        <begin position="99"/>
        <end position="117"/>
    </location>
</feature>
<evidence type="ECO:0000313" key="3">
    <source>
        <dbReference type="Proteomes" id="UP000482960"/>
    </source>
</evidence>
<dbReference type="Proteomes" id="UP000482960">
    <property type="component" value="Unassembled WGS sequence"/>
</dbReference>
<reference evidence="2 3" key="1">
    <citation type="submission" date="2020-03" db="EMBL/GenBank/DDBJ databases">
        <title>Whole genome shotgun sequence of Phytohabitans rumicis NBRC 108638.</title>
        <authorList>
            <person name="Komaki H."/>
            <person name="Tamura T."/>
        </authorList>
    </citation>
    <scope>NUCLEOTIDE SEQUENCE [LARGE SCALE GENOMIC DNA]</scope>
    <source>
        <strain evidence="2 3">NBRC 108638</strain>
    </source>
</reference>
<proteinExistence type="predicted"/>
<organism evidence="2 3">
    <name type="scientific">Phytohabitans rumicis</name>
    <dbReference type="NCBI Taxonomy" id="1076125"/>
    <lineage>
        <taxon>Bacteria</taxon>
        <taxon>Bacillati</taxon>
        <taxon>Actinomycetota</taxon>
        <taxon>Actinomycetes</taxon>
        <taxon>Micromonosporales</taxon>
        <taxon>Micromonosporaceae</taxon>
    </lineage>
</organism>
<protein>
    <submittedName>
        <fullName evidence="2">Uncharacterized protein</fullName>
    </submittedName>
</protein>
<evidence type="ECO:0000256" key="1">
    <source>
        <dbReference type="SAM" id="MobiDB-lite"/>
    </source>
</evidence>
<comment type="caution">
    <text evidence="2">The sequence shown here is derived from an EMBL/GenBank/DDBJ whole genome shotgun (WGS) entry which is preliminary data.</text>
</comment>
<keyword evidence="3" id="KW-1185">Reference proteome</keyword>
<gene>
    <name evidence="2" type="ORF">Prum_094960</name>
</gene>
<evidence type="ECO:0000313" key="2">
    <source>
        <dbReference type="EMBL" id="GFJ95854.1"/>
    </source>
</evidence>
<dbReference type="AlphaFoldDB" id="A0A6V8LI44"/>
<sequence>MAFPAAGAAAEPACSRRAQAQDHLLGVEVAAQQVLDPFQDVVTGHDAGHEQDELAPDAQVDAGTLAAQPLGTAAGLGEVVEDLPRRYVTEGRLEPHVQPSAPYAGSSTAPPTAAAMPRKSPRLIPIRSSSM</sequence>
<accession>A0A6V8LI44</accession>
<dbReference type="RefSeq" id="WP_218577871.1">
    <property type="nucleotide sequence ID" value="NZ_BAABJB010000019.1"/>
</dbReference>
<feature type="region of interest" description="Disordered" evidence="1">
    <location>
        <begin position="90"/>
        <end position="131"/>
    </location>
</feature>
<reference evidence="2 3" key="2">
    <citation type="submission" date="2020-03" db="EMBL/GenBank/DDBJ databases">
        <authorList>
            <person name="Ichikawa N."/>
            <person name="Kimura A."/>
            <person name="Kitahashi Y."/>
            <person name="Uohara A."/>
        </authorList>
    </citation>
    <scope>NUCLEOTIDE SEQUENCE [LARGE SCALE GENOMIC DNA]</scope>
    <source>
        <strain evidence="2 3">NBRC 108638</strain>
    </source>
</reference>